<comment type="caution">
    <text evidence="1">The sequence shown here is derived from an EMBL/GenBank/DDBJ whole genome shotgun (WGS) entry which is preliminary data.</text>
</comment>
<dbReference type="EMBL" id="JAAGAX010000010">
    <property type="protein sequence ID" value="KAF2302533.1"/>
    <property type="molecule type" value="Genomic_DNA"/>
</dbReference>
<protein>
    <submittedName>
        <fullName evidence="1">Uncharacterized protein</fullName>
    </submittedName>
</protein>
<name>A0A6A6LQZ2_HEVBR</name>
<dbReference type="AlphaFoldDB" id="A0A6A6LQZ2"/>
<organism evidence="1 2">
    <name type="scientific">Hevea brasiliensis</name>
    <name type="common">Para rubber tree</name>
    <name type="synonym">Siphonia brasiliensis</name>
    <dbReference type="NCBI Taxonomy" id="3981"/>
    <lineage>
        <taxon>Eukaryota</taxon>
        <taxon>Viridiplantae</taxon>
        <taxon>Streptophyta</taxon>
        <taxon>Embryophyta</taxon>
        <taxon>Tracheophyta</taxon>
        <taxon>Spermatophyta</taxon>
        <taxon>Magnoliopsida</taxon>
        <taxon>eudicotyledons</taxon>
        <taxon>Gunneridae</taxon>
        <taxon>Pentapetalae</taxon>
        <taxon>rosids</taxon>
        <taxon>fabids</taxon>
        <taxon>Malpighiales</taxon>
        <taxon>Euphorbiaceae</taxon>
        <taxon>Crotonoideae</taxon>
        <taxon>Micrandreae</taxon>
        <taxon>Hevea</taxon>
    </lineage>
</organism>
<gene>
    <name evidence="1" type="ORF">GH714_037591</name>
</gene>
<accession>A0A6A6LQZ2</accession>
<evidence type="ECO:0000313" key="1">
    <source>
        <dbReference type="EMBL" id="KAF2302533.1"/>
    </source>
</evidence>
<sequence length="101" mass="11096">MVDGVLDIIGNDVNEDSPYSGNITVGGRPLSGNGDLILSFQFTFTFTFNLHDLIQNTGGVIRLLHWKKKLHLGLTSNGDWEIGKIISTSGLNLLFRCMMGK</sequence>
<keyword evidence="2" id="KW-1185">Reference proteome</keyword>
<evidence type="ECO:0000313" key="2">
    <source>
        <dbReference type="Proteomes" id="UP000467840"/>
    </source>
</evidence>
<proteinExistence type="predicted"/>
<dbReference type="Proteomes" id="UP000467840">
    <property type="component" value="Chromosome 4"/>
</dbReference>
<reference evidence="1 2" key="1">
    <citation type="journal article" date="2020" name="Mol. Plant">
        <title>The Chromosome-Based Rubber Tree Genome Provides New Insights into Spurge Genome Evolution and Rubber Biosynthesis.</title>
        <authorList>
            <person name="Liu J."/>
            <person name="Shi C."/>
            <person name="Shi C.C."/>
            <person name="Li W."/>
            <person name="Zhang Q.J."/>
            <person name="Zhang Y."/>
            <person name="Li K."/>
            <person name="Lu H.F."/>
            <person name="Shi C."/>
            <person name="Zhu S.T."/>
            <person name="Xiao Z.Y."/>
            <person name="Nan H."/>
            <person name="Yue Y."/>
            <person name="Zhu X.G."/>
            <person name="Wu Y."/>
            <person name="Hong X.N."/>
            <person name="Fan G.Y."/>
            <person name="Tong Y."/>
            <person name="Zhang D."/>
            <person name="Mao C.L."/>
            <person name="Liu Y.L."/>
            <person name="Hao S.J."/>
            <person name="Liu W.Q."/>
            <person name="Lv M.Q."/>
            <person name="Zhang H.B."/>
            <person name="Liu Y."/>
            <person name="Hu-Tang G.R."/>
            <person name="Wang J.P."/>
            <person name="Wang J.H."/>
            <person name="Sun Y.H."/>
            <person name="Ni S.B."/>
            <person name="Chen W.B."/>
            <person name="Zhang X.C."/>
            <person name="Jiao Y.N."/>
            <person name="Eichler E.E."/>
            <person name="Li G.H."/>
            <person name="Liu X."/>
            <person name="Gao L.Z."/>
        </authorList>
    </citation>
    <scope>NUCLEOTIDE SEQUENCE [LARGE SCALE GENOMIC DNA]</scope>
    <source>
        <strain evidence="2">cv. GT1</strain>
        <tissue evidence="1">Leaf</tissue>
    </source>
</reference>